<keyword evidence="1" id="KW-1133">Transmembrane helix</keyword>
<dbReference type="Proteomes" id="UP000185696">
    <property type="component" value="Unassembled WGS sequence"/>
</dbReference>
<protein>
    <recommendedName>
        <fullName evidence="3">Beta-lactamase-related domain-containing protein</fullName>
    </recommendedName>
</protein>
<dbReference type="SUPFAM" id="SSF56601">
    <property type="entry name" value="beta-lactamase/transpeptidase-like"/>
    <property type="match status" value="1"/>
</dbReference>
<comment type="caution">
    <text evidence="4">The sequence shown here is derived from an EMBL/GenBank/DDBJ whole genome shotgun (WGS) entry which is preliminary data.</text>
</comment>
<feature type="chain" id="PRO_5038732065" description="Beta-lactamase-related domain-containing protein" evidence="2">
    <location>
        <begin position="19"/>
        <end position="468"/>
    </location>
</feature>
<sequence>MVSYLVAVLLAVAPLAPGTPGGTPGDVERFLTERRVATEVPGLSYVLTDRERIVARNAWGVDGNGRPMTPRTPVGFGSVAKSVTALGILRLVDAGTIGLDDPVIDHLPWLRLADQDHARRITVRHLLHQTSGLPADEGYARADRDDNDPGALRRWVDSLADVEPEAAPGERHRYNPANAAILGALAEEVTGLTFARFLDREVFTPLDLADAIADARTAEVSLPPGHEYYFGTVRPAPWRFDDSGVPYGYLAGSVTDLAHLARPLLGGGEFLSPALRAELSRGGPRALGGRYGLGWRVGTLSGTDTEIVWHAGAVAGYHTVVIAAPERDLAVAVQQNAWSPLVDEQLNAAAFGALTIALGGTPAPVDESSTQVAVLAGVGALVAALAGAVGLGGWRLVRRRRRSWPVAVAWGGVGAVCAVGAGVVLPAVVGLSLRQILRFTPDLGQLAVAVVVLGSALALVRLARLCLP</sequence>
<keyword evidence="1" id="KW-0472">Membrane</keyword>
<dbReference type="InterPro" id="IPR050491">
    <property type="entry name" value="AmpC-like"/>
</dbReference>
<evidence type="ECO:0000259" key="3">
    <source>
        <dbReference type="Pfam" id="PF00144"/>
    </source>
</evidence>
<name>A0A7Z1B0A3_9PSEU</name>
<dbReference type="EMBL" id="MSIF01000004">
    <property type="protein sequence ID" value="OLF11669.1"/>
    <property type="molecule type" value="Genomic_DNA"/>
</dbReference>
<feature type="transmembrane region" description="Helical" evidence="1">
    <location>
        <begin position="443"/>
        <end position="463"/>
    </location>
</feature>
<dbReference type="Pfam" id="PF00144">
    <property type="entry name" value="Beta-lactamase"/>
    <property type="match status" value="1"/>
</dbReference>
<evidence type="ECO:0000256" key="2">
    <source>
        <dbReference type="SAM" id="SignalP"/>
    </source>
</evidence>
<feature type="domain" description="Beta-lactamase-related" evidence="3">
    <location>
        <begin position="29"/>
        <end position="348"/>
    </location>
</feature>
<evidence type="ECO:0000256" key="1">
    <source>
        <dbReference type="SAM" id="Phobius"/>
    </source>
</evidence>
<reference evidence="4 5" key="1">
    <citation type="submission" date="2016-12" db="EMBL/GenBank/DDBJ databases">
        <title>The draft genome sequence of Actinophytocola xinjiangensis.</title>
        <authorList>
            <person name="Wang W."/>
            <person name="Yuan L."/>
        </authorList>
    </citation>
    <scope>NUCLEOTIDE SEQUENCE [LARGE SCALE GENOMIC DNA]</scope>
    <source>
        <strain evidence="4 5">CGMCC 4.4663</strain>
    </source>
</reference>
<dbReference type="PANTHER" id="PTHR46825">
    <property type="entry name" value="D-ALANYL-D-ALANINE-CARBOXYPEPTIDASE/ENDOPEPTIDASE AMPH"/>
    <property type="match status" value="1"/>
</dbReference>
<evidence type="ECO:0000313" key="5">
    <source>
        <dbReference type="Proteomes" id="UP000185696"/>
    </source>
</evidence>
<feature type="signal peptide" evidence="2">
    <location>
        <begin position="1"/>
        <end position="18"/>
    </location>
</feature>
<keyword evidence="2" id="KW-0732">Signal</keyword>
<dbReference type="Gene3D" id="3.40.710.10">
    <property type="entry name" value="DD-peptidase/beta-lactamase superfamily"/>
    <property type="match status" value="1"/>
</dbReference>
<dbReference type="AlphaFoldDB" id="A0A7Z1B0A3"/>
<dbReference type="PANTHER" id="PTHR46825:SF9">
    <property type="entry name" value="BETA-LACTAMASE-RELATED DOMAIN-CONTAINING PROTEIN"/>
    <property type="match status" value="1"/>
</dbReference>
<feature type="transmembrane region" description="Helical" evidence="1">
    <location>
        <begin position="406"/>
        <end position="431"/>
    </location>
</feature>
<dbReference type="RefSeq" id="WP_075132904.1">
    <property type="nucleotide sequence ID" value="NZ_MSIF01000004.1"/>
</dbReference>
<dbReference type="InterPro" id="IPR012338">
    <property type="entry name" value="Beta-lactam/transpept-like"/>
</dbReference>
<accession>A0A7Z1B0A3</accession>
<organism evidence="4 5">
    <name type="scientific">Actinophytocola xinjiangensis</name>
    <dbReference type="NCBI Taxonomy" id="485602"/>
    <lineage>
        <taxon>Bacteria</taxon>
        <taxon>Bacillati</taxon>
        <taxon>Actinomycetota</taxon>
        <taxon>Actinomycetes</taxon>
        <taxon>Pseudonocardiales</taxon>
        <taxon>Pseudonocardiaceae</taxon>
    </lineage>
</organism>
<feature type="transmembrane region" description="Helical" evidence="1">
    <location>
        <begin position="372"/>
        <end position="394"/>
    </location>
</feature>
<keyword evidence="5" id="KW-1185">Reference proteome</keyword>
<gene>
    <name evidence="4" type="ORF">BLA60_12105</name>
</gene>
<dbReference type="InterPro" id="IPR001466">
    <property type="entry name" value="Beta-lactam-related"/>
</dbReference>
<evidence type="ECO:0000313" key="4">
    <source>
        <dbReference type="EMBL" id="OLF11669.1"/>
    </source>
</evidence>
<dbReference type="OrthoDB" id="4281716at2"/>
<keyword evidence="1" id="KW-0812">Transmembrane</keyword>
<proteinExistence type="predicted"/>